<keyword evidence="7" id="KW-0479">Metal-binding</keyword>
<dbReference type="EMBL" id="ARYJ01000006">
    <property type="protein sequence ID" value="KCZ88020.1"/>
    <property type="molecule type" value="Genomic_DNA"/>
</dbReference>
<comment type="subcellular location">
    <subcellularLocation>
        <location evidence="1">Cell membrane</location>
        <topology evidence="1">Multi-pass membrane protein</topology>
    </subcellularLocation>
</comment>
<feature type="transmembrane region" description="Helical" evidence="8">
    <location>
        <begin position="214"/>
        <end position="234"/>
    </location>
</feature>
<keyword evidence="7" id="KW-0460">Magnesium</keyword>
<comment type="cofactor">
    <cofactor evidence="7">
        <name>Mg(2+)</name>
        <dbReference type="ChEBI" id="CHEBI:18420"/>
    </cofactor>
</comment>
<keyword evidence="4 8" id="KW-0812">Transmembrane</keyword>
<comment type="caution">
    <text evidence="9">The sequence shown here is derived from an EMBL/GenBank/DDBJ whole genome shotgun (WGS) entry which is preliminary data.</text>
</comment>
<dbReference type="PANTHER" id="PTHR22926">
    <property type="entry name" value="PHOSPHO-N-ACETYLMURAMOYL-PENTAPEPTIDE-TRANSFERASE"/>
    <property type="match status" value="1"/>
</dbReference>
<dbReference type="Pfam" id="PF00953">
    <property type="entry name" value="Glycos_transf_4"/>
    <property type="match status" value="1"/>
</dbReference>
<reference evidence="9 10" key="1">
    <citation type="journal article" date="2014" name="Antonie Van Leeuwenhoek">
        <title>Hyphomonas beringensis sp. nov. and Hyphomonas chukchiensis sp. nov., isolated from surface seawater of the Bering Sea and Chukchi Sea.</title>
        <authorList>
            <person name="Li C."/>
            <person name="Lai Q."/>
            <person name="Li G."/>
            <person name="Dong C."/>
            <person name="Wang J."/>
            <person name="Liao Y."/>
            <person name="Shao Z."/>
        </authorList>
    </citation>
    <scope>NUCLEOTIDE SEQUENCE [LARGE SCALE GENOMIC DNA]</scope>
    <source>
        <strain evidence="9 10">VP2</strain>
    </source>
</reference>
<dbReference type="PANTHER" id="PTHR22926:SF3">
    <property type="entry name" value="UNDECAPRENYL-PHOSPHATE ALPHA-N-ACETYLGLUCOSAMINYL 1-PHOSPHATE TRANSFERASE"/>
    <property type="match status" value="1"/>
</dbReference>
<feature type="transmembrane region" description="Helical" evidence="8">
    <location>
        <begin position="103"/>
        <end position="120"/>
    </location>
</feature>
<keyword evidence="10" id="KW-1185">Reference proteome</keyword>
<feature type="transmembrane region" description="Helical" evidence="8">
    <location>
        <begin position="158"/>
        <end position="178"/>
    </location>
</feature>
<evidence type="ECO:0000313" key="9">
    <source>
        <dbReference type="EMBL" id="KCZ88020.1"/>
    </source>
</evidence>
<dbReference type="eggNOG" id="COG0472">
    <property type="taxonomic scope" value="Bacteria"/>
</dbReference>
<dbReference type="GO" id="GO:0071555">
    <property type="term" value="P:cell wall organization"/>
    <property type="evidence" value="ECO:0007669"/>
    <property type="project" value="TreeGrafter"/>
</dbReference>
<feature type="binding site" evidence="7">
    <location>
        <position position="217"/>
    </location>
    <ligand>
        <name>Mg(2+)</name>
        <dbReference type="ChEBI" id="CHEBI:18420"/>
    </ligand>
</feature>
<keyword evidence="2" id="KW-1003">Cell membrane</keyword>
<dbReference type="GO" id="GO:0016780">
    <property type="term" value="F:phosphotransferase activity, for other substituted phosphate groups"/>
    <property type="evidence" value="ECO:0007669"/>
    <property type="project" value="InterPro"/>
</dbReference>
<feature type="transmembrane region" description="Helical" evidence="8">
    <location>
        <begin position="240"/>
        <end position="260"/>
    </location>
</feature>
<keyword evidence="6 8" id="KW-0472">Membrane</keyword>
<proteinExistence type="predicted"/>
<feature type="transmembrane region" description="Helical" evidence="8">
    <location>
        <begin position="288"/>
        <end position="306"/>
    </location>
</feature>
<evidence type="ECO:0000256" key="7">
    <source>
        <dbReference type="PIRSR" id="PIRSR600715-1"/>
    </source>
</evidence>
<dbReference type="GO" id="GO:0044038">
    <property type="term" value="P:cell wall macromolecule biosynthetic process"/>
    <property type="evidence" value="ECO:0007669"/>
    <property type="project" value="TreeGrafter"/>
</dbReference>
<keyword evidence="5 8" id="KW-1133">Transmembrane helix</keyword>
<evidence type="ECO:0000256" key="3">
    <source>
        <dbReference type="ARBA" id="ARBA00022679"/>
    </source>
</evidence>
<dbReference type="GO" id="GO:0046872">
    <property type="term" value="F:metal ion binding"/>
    <property type="evidence" value="ECO:0007669"/>
    <property type="project" value="UniProtKB-KW"/>
</dbReference>
<feature type="transmembrane region" description="Helical" evidence="8">
    <location>
        <begin position="6"/>
        <end position="30"/>
    </location>
</feature>
<dbReference type="PATRIC" id="fig|1280952.3.peg.2113"/>
<feature type="transmembrane region" description="Helical" evidence="8">
    <location>
        <begin position="190"/>
        <end position="207"/>
    </location>
</feature>
<dbReference type="RefSeq" id="WP_155839929.1">
    <property type="nucleotide sequence ID" value="NZ_ARYJ01000006.1"/>
</dbReference>
<gene>
    <name evidence="9" type="ORF">HJA_10575</name>
</gene>
<evidence type="ECO:0000256" key="8">
    <source>
        <dbReference type="SAM" id="Phobius"/>
    </source>
</evidence>
<dbReference type="InterPro" id="IPR000715">
    <property type="entry name" value="Glycosyl_transferase_4"/>
</dbReference>
<dbReference type="GO" id="GO:0005886">
    <property type="term" value="C:plasma membrane"/>
    <property type="evidence" value="ECO:0007669"/>
    <property type="project" value="UniProtKB-SubCell"/>
</dbReference>
<name>A0A059FBP3_9PROT</name>
<organism evidence="9 10">
    <name type="scientific">Hyphomonas jannaschiana VP2</name>
    <dbReference type="NCBI Taxonomy" id="1280952"/>
    <lineage>
        <taxon>Bacteria</taxon>
        <taxon>Pseudomonadati</taxon>
        <taxon>Pseudomonadota</taxon>
        <taxon>Alphaproteobacteria</taxon>
        <taxon>Hyphomonadales</taxon>
        <taxon>Hyphomonadaceae</taxon>
        <taxon>Hyphomonas</taxon>
    </lineage>
</organism>
<evidence type="ECO:0000256" key="5">
    <source>
        <dbReference type="ARBA" id="ARBA00022989"/>
    </source>
</evidence>
<dbReference type="STRING" id="1280952.HJA_10575"/>
<feature type="transmembrane region" description="Helical" evidence="8">
    <location>
        <begin position="312"/>
        <end position="330"/>
    </location>
</feature>
<sequence length="351" mass="37158">MSWEAITFIRFMGPVLLSAALCGMMFLIRIDDAPDGGRKTQAAPVPSSGGVAILITLGLSAWLAGEANLISQYWTRNGTQSVLALALAAGAIGFVDDKWGMNAWLKLVLTGTLAITFAVLDPGLRLASLPLPLVMAGVAFWLMVTMNGVNFMDGSNGLAMGSSAIMLLGAAGILGQVPRAEDWVGPAPDLAFLCITGALAILGFLAWNLPGKLYAGDSGAFGIGAFFGGAGIIVGVVSTIWTAAILFLPFLVDVVLTVLWRAKNGQSVMTAHRDHAYQLFLRSGWKHIPVAVLWWVFSWACALAAMNVPDGLAVFAFFGLTIVGSGLWVLQRMTLGRKLAAEGFRRCRRVG</sequence>
<evidence type="ECO:0000256" key="1">
    <source>
        <dbReference type="ARBA" id="ARBA00004651"/>
    </source>
</evidence>
<accession>A0A059FBP3</accession>
<evidence type="ECO:0000256" key="6">
    <source>
        <dbReference type="ARBA" id="ARBA00023136"/>
    </source>
</evidence>
<protein>
    <submittedName>
        <fullName evidence="9">Glycosyl transferase family protein</fullName>
    </submittedName>
</protein>
<feature type="binding site" evidence="7">
    <location>
        <position position="150"/>
    </location>
    <ligand>
        <name>Mg(2+)</name>
        <dbReference type="ChEBI" id="CHEBI:18420"/>
    </ligand>
</feature>
<feature type="transmembrane region" description="Helical" evidence="8">
    <location>
        <begin position="126"/>
        <end position="146"/>
    </location>
</feature>
<dbReference type="AlphaFoldDB" id="A0A059FBP3"/>
<feature type="transmembrane region" description="Helical" evidence="8">
    <location>
        <begin position="42"/>
        <end position="65"/>
    </location>
</feature>
<dbReference type="OrthoDB" id="9783652at2"/>
<feature type="transmembrane region" description="Helical" evidence="8">
    <location>
        <begin position="77"/>
        <end position="96"/>
    </location>
</feature>
<evidence type="ECO:0000313" key="10">
    <source>
        <dbReference type="Proteomes" id="UP000024816"/>
    </source>
</evidence>
<keyword evidence="3 9" id="KW-0808">Transferase</keyword>
<evidence type="ECO:0000256" key="2">
    <source>
        <dbReference type="ARBA" id="ARBA00022475"/>
    </source>
</evidence>
<evidence type="ECO:0000256" key="4">
    <source>
        <dbReference type="ARBA" id="ARBA00022692"/>
    </source>
</evidence>
<dbReference type="Proteomes" id="UP000024816">
    <property type="component" value="Unassembled WGS sequence"/>
</dbReference>